<comment type="caution">
    <text evidence="1">The sequence shown here is derived from an EMBL/GenBank/DDBJ whole genome shotgun (WGS) entry which is preliminary data.</text>
</comment>
<dbReference type="EMBL" id="JAAARO010000002">
    <property type="protein sequence ID" value="KAF5751501.1"/>
    <property type="molecule type" value="Genomic_DNA"/>
</dbReference>
<reference evidence="1 2" key="1">
    <citation type="journal article" date="2020" name="Nat. Commun.">
        <title>Genome of Tripterygium wilfordii and identification of cytochrome P450 involved in triptolide biosynthesis.</title>
        <authorList>
            <person name="Tu L."/>
            <person name="Su P."/>
            <person name="Zhang Z."/>
            <person name="Gao L."/>
            <person name="Wang J."/>
            <person name="Hu T."/>
            <person name="Zhou J."/>
            <person name="Zhang Y."/>
            <person name="Zhao Y."/>
            <person name="Liu Y."/>
            <person name="Song Y."/>
            <person name="Tong Y."/>
            <person name="Lu Y."/>
            <person name="Yang J."/>
            <person name="Xu C."/>
            <person name="Jia M."/>
            <person name="Peters R.J."/>
            <person name="Huang L."/>
            <person name="Gao W."/>
        </authorList>
    </citation>
    <scope>NUCLEOTIDE SEQUENCE [LARGE SCALE GENOMIC DNA]</scope>
    <source>
        <strain evidence="2">cv. XIE 37</strain>
        <tissue evidence="1">Leaf</tissue>
    </source>
</reference>
<sequence length="99" mass="11696">MLRRKIDYFADTRGGKGGRGKERRDRRWGRRYLFLGCGCGTRRGPERLHYRRGKGPQVTWTRSRPSLRMTWTKSKAESARAERRISNDVPDLEVDAWRS</sequence>
<accession>A0A7J7DZ22</accession>
<evidence type="ECO:0000313" key="1">
    <source>
        <dbReference type="EMBL" id="KAF5751501.1"/>
    </source>
</evidence>
<dbReference type="InParanoid" id="A0A7J7DZ22"/>
<dbReference type="Proteomes" id="UP000593562">
    <property type="component" value="Unassembled WGS sequence"/>
</dbReference>
<gene>
    <name evidence="1" type="ORF">HS088_TW02G00515</name>
</gene>
<evidence type="ECO:0000313" key="2">
    <source>
        <dbReference type="Proteomes" id="UP000593562"/>
    </source>
</evidence>
<protein>
    <submittedName>
        <fullName evidence="1">Uncharacterized protein</fullName>
    </submittedName>
</protein>
<organism evidence="1 2">
    <name type="scientific">Tripterygium wilfordii</name>
    <name type="common">Thunder God vine</name>
    <dbReference type="NCBI Taxonomy" id="458696"/>
    <lineage>
        <taxon>Eukaryota</taxon>
        <taxon>Viridiplantae</taxon>
        <taxon>Streptophyta</taxon>
        <taxon>Embryophyta</taxon>
        <taxon>Tracheophyta</taxon>
        <taxon>Spermatophyta</taxon>
        <taxon>Magnoliopsida</taxon>
        <taxon>eudicotyledons</taxon>
        <taxon>Gunneridae</taxon>
        <taxon>Pentapetalae</taxon>
        <taxon>rosids</taxon>
        <taxon>fabids</taxon>
        <taxon>Celastrales</taxon>
        <taxon>Celastraceae</taxon>
        <taxon>Tripterygium</taxon>
    </lineage>
</organism>
<proteinExistence type="predicted"/>
<dbReference type="AlphaFoldDB" id="A0A7J7DZ22"/>
<keyword evidence="2" id="KW-1185">Reference proteome</keyword>
<name>A0A7J7DZ22_TRIWF</name>